<dbReference type="Pfam" id="PF00445">
    <property type="entry name" value="Ribonuclease_T2"/>
    <property type="match status" value="1"/>
</dbReference>
<evidence type="ECO:0000256" key="3">
    <source>
        <dbReference type="SAM" id="SignalP"/>
    </source>
</evidence>
<evidence type="ECO:0000313" key="5">
    <source>
        <dbReference type="Proteomes" id="UP000319014"/>
    </source>
</evidence>
<dbReference type="CDD" id="cd01062">
    <property type="entry name" value="RNase_T2_prok"/>
    <property type="match status" value="1"/>
</dbReference>
<evidence type="ECO:0000256" key="1">
    <source>
        <dbReference type="ARBA" id="ARBA00007469"/>
    </source>
</evidence>
<dbReference type="InterPro" id="IPR018188">
    <property type="entry name" value="RNase_T2_His_AS_1"/>
</dbReference>
<dbReference type="GO" id="GO:0006401">
    <property type="term" value="P:RNA catabolic process"/>
    <property type="evidence" value="ECO:0007669"/>
    <property type="project" value="TreeGrafter"/>
</dbReference>
<dbReference type="RefSeq" id="WP_142661495.1">
    <property type="nucleotide sequence ID" value="NZ_FXTK01000001.1"/>
</dbReference>
<gene>
    <name evidence="4" type="ORF">SAMN06265221_101403</name>
</gene>
<dbReference type="SUPFAM" id="SSF55895">
    <property type="entry name" value="Ribonuclease Rh-like"/>
    <property type="match status" value="1"/>
</dbReference>
<dbReference type="InterPro" id="IPR039378">
    <property type="entry name" value="RNase_T2_prok"/>
</dbReference>
<name>A0A521AV86_9RHOB</name>
<dbReference type="OrthoDB" id="4720638at2"/>
<dbReference type="Proteomes" id="UP000319014">
    <property type="component" value="Unassembled WGS sequence"/>
</dbReference>
<keyword evidence="5" id="KW-1185">Reference proteome</keyword>
<sequence length="213" mass="23671">MTIRASIAAALAALALAMPATAQDVAGRFDYYVLSLSWSPSWCDAQGRAEGSEQCAPQRRLGFTVHGLWPQYENGWPQDCRTDARDPSRRETRNMADIMGTPGLVWYQWKKHGRCSGLSSQDYFALTRKAAADVHLPQVLTRLSRDVTLPANVLEDAFIEANPDMTRDGITVTCRDRALQEVRICLTRDLAPRDCAPDVARDCRGSMLMPAPE</sequence>
<dbReference type="EMBL" id="FXTK01000001">
    <property type="protein sequence ID" value="SMO38746.1"/>
    <property type="molecule type" value="Genomic_DNA"/>
</dbReference>
<reference evidence="4 5" key="1">
    <citation type="submission" date="2017-05" db="EMBL/GenBank/DDBJ databases">
        <authorList>
            <person name="Varghese N."/>
            <person name="Submissions S."/>
        </authorList>
    </citation>
    <scope>NUCLEOTIDE SEQUENCE [LARGE SCALE GENOMIC DNA]</scope>
    <source>
        <strain evidence="4 5">DSM 100094</strain>
    </source>
</reference>
<proteinExistence type="inferred from homology"/>
<dbReference type="InterPro" id="IPR001568">
    <property type="entry name" value="RNase_T2-like"/>
</dbReference>
<evidence type="ECO:0000256" key="2">
    <source>
        <dbReference type="RuleBase" id="RU004328"/>
    </source>
</evidence>
<dbReference type="PANTHER" id="PTHR11240:SF22">
    <property type="entry name" value="RIBONUCLEASE T2"/>
    <property type="match status" value="1"/>
</dbReference>
<dbReference type="AlphaFoldDB" id="A0A521AV86"/>
<feature type="signal peptide" evidence="3">
    <location>
        <begin position="1"/>
        <end position="22"/>
    </location>
</feature>
<comment type="similarity">
    <text evidence="1 2">Belongs to the RNase T2 family.</text>
</comment>
<dbReference type="InterPro" id="IPR036430">
    <property type="entry name" value="RNase_T2-like_sf"/>
</dbReference>
<dbReference type="Gene3D" id="3.90.730.10">
    <property type="entry name" value="Ribonuclease T2-like"/>
    <property type="match status" value="1"/>
</dbReference>
<accession>A0A521AV86</accession>
<protein>
    <submittedName>
        <fullName evidence="4">Ribonuclease T2</fullName>
    </submittedName>
</protein>
<evidence type="ECO:0000313" key="4">
    <source>
        <dbReference type="EMBL" id="SMO38746.1"/>
    </source>
</evidence>
<keyword evidence="3" id="KW-0732">Signal</keyword>
<feature type="chain" id="PRO_5021723614" evidence="3">
    <location>
        <begin position="23"/>
        <end position="213"/>
    </location>
</feature>
<dbReference type="PROSITE" id="PS00530">
    <property type="entry name" value="RNASE_T2_1"/>
    <property type="match status" value="1"/>
</dbReference>
<organism evidence="4 5">
    <name type="scientific">Paracoccus laeviglucosivorans</name>
    <dbReference type="NCBI Taxonomy" id="1197861"/>
    <lineage>
        <taxon>Bacteria</taxon>
        <taxon>Pseudomonadati</taxon>
        <taxon>Pseudomonadota</taxon>
        <taxon>Alphaproteobacteria</taxon>
        <taxon>Rhodobacterales</taxon>
        <taxon>Paracoccaceae</taxon>
        <taxon>Paracoccus</taxon>
    </lineage>
</organism>
<dbReference type="InterPro" id="IPR033130">
    <property type="entry name" value="RNase_T2_His_AS_2"/>
</dbReference>
<dbReference type="GO" id="GO:0003723">
    <property type="term" value="F:RNA binding"/>
    <property type="evidence" value="ECO:0007669"/>
    <property type="project" value="InterPro"/>
</dbReference>
<dbReference type="PANTHER" id="PTHR11240">
    <property type="entry name" value="RIBONUCLEASE T2"/>
    <property type="match status" value="1"/>
</dbReference>
<dbReference type="GO" id="GO:0033897">
    <property type="term" value="F:ribonuclease T2 activity"/>
    <property type="evidence" value="ECO:0007669"/>
    <property type="project" value="InterPro"/>
</dbReference>
<dbReference type="PROSITE" id="PS00531">
    <property type="entry name" value="RNASE_T2_2"/>
    <property type="match status" value="1"/>
</dbReference>